<protein>
    <recommendedName>
        <fullName evidence="8">ATP synthase subunit 4</fullName>
    </recommendedName>
</protein>
<accession>A0A165FJN8</accession>
<comment type="similarity">
    <text evidence="8">Belongs to the eukaryotic ATPase B chain family.</text>
</comment>
<dbReference type="InParanoid" id="A0A165FJN8"/>
<keyword evidence="10" id="KW-1185">Reference proteome</keyword>
<evidence type="ECO:0000256" key="7">
    <source>
        <dbReference type="ARBA" id="ARBA00023136"/>
    </source>
</evidence>
<dbReference type="PANTHER" id="PTHR12733">
    <property type="entry name" value="MITOCHONDRIAL ATP SYNTHASE B CHAIN"/>
    <property type="match status" value="1"/>
</dbReference>
<evidence type="ECO:0000256" key="4">
    <source>
        <dbReference type="ARBA" id="ARBA00022792"/>
    </source>
</evidence>
<dbReference type="FunFam" id="1.20.5.2210:FF:000002">
    <property type="entry name" value="ATP synthase subunit 4 mitochondrial"/>
    <property type="match status" value="1"/>
</dbReference>
<keyword evidence="4 8" id="KW-0999">Mitochondrion inner membrane</keyword>
<keyword evidence="5 8" id="KW-0406">Ion transport</keyword>
<proteinExistence type="inferred from homology"/>
<evidence type="ECO:0000256" key="1">
    <source>
        <dbReference type="ARBA" id="ARBA00022448"/>
    </source>
</evidence>
<evidence type="ECO:0000313" key="10">
    <source>
        <dbReference type="Proteomes" id="UP000076842"/>
    </source>
</evidence>
<reference evidence="9 10" key="1">
    <citation type="journal article" date="2016" name="Mol. Biol. Evol.">
        <title>Comparative Genomics of Early-Diverging Mushroom-Forming Fungi Provides Insights into the Origins of Lignocellulose Decay Capabilities.</title>
        <authorList>
            <person name="Nagy L.G."/>
            <person name="Riley R."/>
            <person name="Tritt A."/>
            <person name="Adam C."/>
            <person name="Daum C."/>
            <person name="Floudas D."/>
            <person name="Sun H."/>
            <person name="Yadav J.S."/>
            <person name="Pangilinan J."/>
            <person name="Larsson K.H."/>
            <person name="Matsuura K."/>
            <person name="Barry K."/>
            <person name="Labutti K."/>
            <person name="Kuo R."/>
            <person name="Ohm R.A."/>
            <person name="Bhattacharya S.S."/>
            <person name="Shirouzu T."/>
            <person name="Yoshinaga Y."/>
            <person name="Martin F.M."/>
            <person name="Grigoriev I.V."/>
            <person name="Hibbett D.S."/>
        </authorList>
    </citation>
    <scope>NUCLEOTIDE SEQUENCE [LARGE SCALE GENOMIC DNA]</scope>
    <source>
        <strain evidence="9 10">HHB12733</strain>
    </source>
</reference>
<dbReference type="Proteomes" id="UP000076842">
    <property type="component" value="Unassembled WGS sequence"/>
</dbReference>
<keyword evidence="2 8" id="KW-0138">CF(0)</keyword>
<keyword evidence="7 8" id="KW-0472">Membrane</keyword>
<dbReference type="InterPro" id="IPR013837">
    <property type="entry name" value="ATP_synth_F0_suB"/>
</dbReference>
<gene>
    <name evidence="9" type="ORF">CALCODRAFT_517843</name>
</gene>
<evidence type="ECO:0000256" key="6">
    <source>
        <dbReference type="ARBA" id="ARBA00023128"/>
    </source>
</evidence>
<keyword evidence="6 8" id="KW-0496">Mitochondrion</keyword>
<evidence type="ECO:0000256" key="8">
    <source>
        <dbReference type="RuleBase" id="RU368017"/>
    </source>
</evidence>
<dbReference type="Gene3D" id="1.20.5.2210">
    <property type="match status" value="1"/>
</dbReference>
<dbReference type="SUPFAM" id="SSF161060">
    <property type="entry name" value="ATP synthase B chain-like"/>
    <property type="match status" value="1"/>
</dbReference>
<dbReference type="GO" id="GO:0046933">
    <property type="term" value="F:proton-transporting ATP synthase activity, rotational mechanism"/>
    <property type="evidence" value="ECO:0007669"/>
    <property type="project" value="TreeGrafter"/>
</dbReference>
<comment type="function">
    <text evidence="8">Subunit b, of the mitochondrial membrane ATP synthase complex (F(1)F(0) ATP synthase or Complex V) that produces ATP from ADP in the presence of a proton gradient across the membrane which is generated by electron transport complexes of the respiratory chain. ATP synthase complex consist of a soluble F(1) head domain - the catalytic core - and a membrane F(1) domain - the membrane proton channel. These two domains are linked by a central stalk rotating inside the F(1) region and a stationary peripheral stalk. During catalysis, ATP synthesis in the catalytic domain of F(1) is coupled via a rotary mechanism of the central stalk subunits to proton translocation. In vivo, can only synthesize ATP although its ATP hydrolase activity can be activated artificially in vitro. Part of the complex F(0) domain. Part of the complex F(0) domain and the peripheric stalk, which acts as a stator to hold the catalytic alpha(3)beta(3) subcomplex and subunit a/ATP6 static relative to the rotary elements.</text>
</comment>
<evidence type="ECO:0000256" key="3">
    <source>
        <dbReference type="ARBA" id="ARBA00022781"/>
    </source>
</evidence>
<dbReference type="InterPro" id="IPR008688">
    <property type="entry name" value="ATP_synth_Bsub_B/MI25"/>
</dbReference>
<comment type="subcellular location">
    <subcellularLocation>
        <location evidence="8">Mitochondrion</location>
    </subcellularLocation>
    <subcellularLocation>
        <location evidence="8">Mitochondrion inner membrane</location>
    </subcellularLocation>
</comment>
<evidence type="ECO:0000256" key="2">
    <source>
        <dbReference type="ARBA" id="ARBA00022547"/>
    </source>
</evidence>
<keyword evidence="3 8" id="KW-0375">Hydrogen ion transport</keyword>
<dbReference type="OrthoDB" id="67388at2759"/>
<dbReference type="GO" id="GO:0045259">
    <property type="term" value="C:proton-transporting ATP synthase complex"/>
    <property type="evidence" value="ECO:0007669"/>
    <property type="project" value="UniProtKB-KW"/>
</dbReference>
<dbReference type="FunCoup" id="A0A165FJN8">
    <property type="interactions" value="81"/>
</dbReference>
<evidence type="ECO:0000256" key="5">
    <source>
        <dbReference type="ARBA" id="ARBA00023065"/>
    </source>
</evidence>
<dbReference type="AlphaFoldDB" id="A0A165FJN8"/>
<sequence>MASRLLTKSLRASASLARPQVAATLPRVAISQSTRGYADKQPPAERASAIIDALPGNSLVTKTGTVILGTGLTAAAISQELYVVNEETIVAIGFIILLTAIGRAMKGPIGDWTRGEVEKISGILNDARKDHTAAVQERIDAVNEMRDVVSITKDLFALSKDTAKREAESYVLKQKTAVAAEVKAVLDSWVRYEQQAKENEQAELARSVIEKVMADIQSEKTQREILLNAVAEIEQLVKNKAI</sequence>
<dbReference type="GO" id="GO:0005743">
    <property type="term" value="C:mitochondrial inner membrane"/>
    <property type="evidence" value="ECO:0007669"/>
    <property type="project" value="UniProtKB-SubCell"/>
</dbReference>
<organism evidence="9 10">
    <name type="scientific">Calocera cornea HHB12733</name>
    <dbReference type="NCBI Taxonomy" id="1353952"/>
    <lineage>
        <taxon>Eukaryota</taxon>
        <taxon>Fungi</taxon>
        <taxon>Dikarya</taxon>
        <taxon>Basidiomycota</taxon>
        <taxon>Agaricomycotina</taxon>
        <taxon>Dacrymycetes</taxon>
        <taxon>Dacrymycetales</taxon>
        <taxon>Dacrymycetaceae</taxon>
        <taxon>Calocera</taxon>
    </lineage>
</organism>
<dbReference type="PANTHER" id="PTHR12733:SF3">
    <property type="entry name" value="ATP SYNTHASE F(0) COMPLEX SUBUNIT B1, MITOCHONDRIAL"/>
    <property type="match status" value="1"/>
</dbReference>
<dbReference type="Pfam" id="PF05405">
    <property type="entry name" value="Mt_ATP-synt_B"/>
    <property type="match status" value="1"/>
</dbReference>
<dbReference type="EMBL" id="KV423971">
    <property type="protein sequence ID" value="KZT56850.1"/>
    <property type="molecule type" value="Genomic_DNA"/>
</dbReference>
<evidence type="ECO:0000313" key="9">
    <source>
        <dbReference type="EMBL" id="KZT56850.1"/>
    </source>
</evidence>
<keyword evidence="1 8" id="KW-0813">Transport</keyword>
<comment type="subunit">
    <text evidence="8">F-type ATPases have 2 components, CF(1) - the catalytic core - and CF(0) - the membrane proton channel. In yeast, the dimeric form of ATP synthase consists of 17 polypeptides: alpha, beta, gamma, delta, epsilon, 4 (B), 5 (OSCP), 6 (A), 8, 9 (C), d, E (Tim11), f, g, h, i/j and k.</text>
</comment>
<dbReference type="STRING" id="1353952.A0A165FJN8"/>
<name>A0A165FJN8_9BASI</name>